<dbReference type="OrthoDB" id="5521228at2"/>
<keyword evidence="4" id="KW-1185">Reference proteome</keyword>
<dbReference type="InterPro" id="IPR036527">
    <property type="entry name" value="SCP2_sterol-bd_dom_sf"/>
</dbReference>
<evidence type="ECO:0000259" key="2">
    <source>
        <dbReference type="Pfam" id="PF02036"/>
    </source>
</evidence>
<dbReference type="eggNOG" id="COG3255">
    <property type="taxonomic scope" value="Bacteria"/>
</dbReference>
<dbReference type="STRING" id="502025.Hoch_6473"/>
<feature type="compositionally biased region" description="Basic and acidic residues" evidence="1">
    <location>
        <begin position="12"/>
        <end position="24"/>
    </location>
</feature>
<dbReference type="Gene3D" id="3.30.1050.10">
    <property type="entry name" value="SCP2 sterol-binding domain"/>
    <property type="match status" value="1"/>
</dbReference>
<accession>D0LQD3</accession>
<feature type="domain" description="SCP2" evidence="2">
    <location>
        <begin position="21"/>
        <end position="111"/>
    </location>
</feature>
<organism evidence="3 4">
    <name type="scientific">Haliangium ochraceum (strain DSM 14365 / JCM 11303 / SMP-2)</name>
    <dbReference type="NCBI Taxonomy" id="502025"/>
    <lineage>
        <taxon>Bacteria</taxon>
        <taxon>Pseudomonadati</taxon>
        <taxon>Myxococcota</taxon>
        <taxon>Polyangia</taxon>
        <taxon>Haliangiales</taxon>
        <taxon>Kofleriaceae</taxon>
        <taxon>Haliangium</taxon>
    </lineage>
</organism>
<evidence type="ECO:0000313" key="3">
    <source>
        <dbReference type="EMBL" id="ACY18942.1"/>
    </source>
</evidence>
<gene>
    <name evidence="3" type="ordered locus">Hoch_6473</name>
</gene>
<dbReference type="SUPFAM" id="SSF55718">
    <property type="entry name" value="SCP-like"/>
    <property type="match status" value="1"/>
</dbReference>
<dbReference type="GO" id="GO:0005829">
    <property type="term" value="C:cytosol"/>
    <property type="evidence" value="ECO:0007669"/>
    <property type="project" value="TreeGrafter"/>
</dbReference>
<name>D0LQD3_HALO1</name>
<sequence length="114" mass="12474">MSSSPPSAQELFNERMPKALESHPDRARQVNAIYSFDISGEGGGQWTVDLTKDTPTVEKGLPGTAQCTIAMDHADFQEMLKDPQVGMQLYFQGKLTVAGDPALAAKLQEFFQLV</sequence>
<dbReference type="AlphaFoldDB" id="D0LQD3"/>
<dbReference type="EMBL" id="CP001804">
    <property type="protein sequence ID" value="ACY18942.1"/>
    <property type="molecule type" value="Genomic_DNA"/>
</dbReference>
<dbReference type="KEGG" id="hoh:Hoch_6473"/>
<dbReference type="InterPro" id="IPR003033">
    <property type="entry name" value="SCP2_sterol-bd_dom"/>
</dbReference>
<dbReference type="HOGENOM" id="CLU_105945_1_2_7"/>
<dbReference type="PANTHER" id="PTHR10094:SF25">
    <property type="entry name" value="SCP2 STEROL-BINDING DOMAIN-CONTAINING PROTEIN 1"/>
    <property type="match status" value="1"/>
</dbReference>
<reference evidence="3 4" key="1">
    <citation type="journal article" date="2010" name="Stand. Genomic Sci.">
        <title>Complete genome sequence of Haliangium ochraceum type strain (SMP-2).</title>
        <authorList>
            <consortium name="US DOE Joint Genome Institute (JGI-PGF)"/>
            <person name="Ivanova N."/>
            <person name="Daum C."/>
            <person name="Lang E."/>
            <person name="Abt B."/>
            <person name="Kopitz M."/>
            <person name="Saunders E."/>
            <person name="Lapidus A."/>
            <person name="Lucas S."/>
            <person name="Glavina Del Rio T."/>
            <person name="Nolan M."/>
            <person name="Tice H."/>
            <person name="Copeland A."/>
            <person name="Cheng J.F."/>
            <person name="Chen F."/>
            <person name="Bruce D."/>
            <person name="Goodwin L."/>
            <person name="Pitluck S."/>
            <person name="Mavromatis K."/>
            <person name="Pati A."/>
            <person name="Mikhailova N."/>
            <person name="Chen A."/>
            <person name="Palaniappan K."/>
            <person name="Land M."/>
            <person name="Hauser L."/>
            <person name="Chang Y.J."/>
            <person name="Jeffries C.D."/>
            <person name="Detter J.C."/>
            <person name="Brettin T."/>
            <person name="Rohde M."/>
            <person name="Goker M."/>
            <person name="Bristow J."/>
            <person name="Markowitz V."/>
            <person name="Eisen J.A."/>
            <person name="Hugenholtz P."/>
            <person name="Kyrpides N.C."/>
            <person name="Klenk H.P."/>
        </authorList>
    </citation>
    <scope>NUCLEOTIDE SEQUENCE [LARGE SCALE GENOMIC DNA]</scope>
    <source>
        <strain evidence="4">DSM 14365 / CIP 107738 / JCM 11303 / AJ 13395 / SMP-2</strain>
    </source>
</reference>
<evidence type="ECO:0000256" key="1">
    <source>
        <dbReference type="SAM" id="MobiDB-lite"/>
    </source>
</evidence>
<dbReference type="PANTHER" id="PTHR10094">
    <property type="entry name" value="STEROL CARRIER PROTEIN 2 SCP-2 FAMILY PROTEIN"/>
    <property type="match status" value="1"/>
</dbReference>
<dbReference type="Proteomes" id="UP000001880">
    <property type="component" value="Chromosome"/>
</dbReference>
<feature type="region of interest" description="Disordered" evidence="1">
    <location>
        <begin position="1"/>
        <end position="24"/>
    </location>
</feature>
<dbReference type="Pfam" id="PF02036">
    <property type="entry name" value="SCP2"/>
    <property type="match status" value="1"/>
</dbReference>
<evidence type="ECO:0000313" key="4">
    <source>
        <dbReference type="Proteomes" id="UP000001880"/>
    </source>
</evidence>
<dbReference type="RefSeq" id="WP_012831534.1">
    <property type="nucleotide sequence ID" value="NC_013440.1"/>
</dbReference>
<proteinExistence type="predicted"/>
<protein>
    <submittedName>
        <fullName evidence="3">Sterol-binding domain protein</fullName>
    </submittedName>
</protein>